<reference evidence="3" key="2">
    <citation type="submission" date="2015-01" db="EMBL/GenBank/DDBJ databases">
        <title>Evolutionary Origins and Diversification of the Mycorrhizal Mutualists.</title>
        <authorList>
            <consortium name="DOE Joint Genome Institute"/>
            <consortium name="Mycorrhizal Genomics Consortium"/>
            <person name="Kohler A."/>
            <person name="Kuo A."/>
            <person name="Nagy L.G."/>
            <person name="Floudas D."/>
            <person name="Copeland A."/>
            <person name="Barry K.W."/>
            <person name="Cichocki N."/>
            <person name="Veneault-Fourrey C."/>
            <person name="LaButti K."/>
            <person name="Lindquist E.A."/>
            <person name="Lipzen A."/>
            <person name="Lundell T."/>
            <person name="Morin E."/>
            <person name="Murat C."/>
            <person name="Riley R."/>
            <person name="Ohm R."/>
            <person name="Sun H."/>
            <person name="Tunlid A."/>
            <person name="Henrissat B."/>
            <person name="Grigoriev I.V."/>
            <person name="Hibbett D.S."/>
            <person name="Martin F."/>
        </authorList>
    </citation>
    <scope>NUCLEOTIDE SEQUENCE [LARGE SCALE GENOMIC DNA]</scope>
    <source>
        <strain evidence="3">MAFF 305830</strain>
    </source>
</reference>
<accession>A0A0C2WMK8</accession>
<reference evidence="2 3" key="1">
    <citation type="submission" date="2014-04" db="EMBL/GenBank/DDBJ databases">
        <authorList>
            <consortium name="DOE Joint Genome Institute"/>
            <person name="Kuo A."/>
            <person name="Zuccaro A."/>
            <person name="Kohler A."/>
            <person name="Nagy L.G."/>
            <person name="Floudas D."/>
            <person name="Copeland A."/>
            <person name="Barry K.W."/>
            <person name="Cichocki N."/>
            <person name="Veneault-Fourrey C."/>
            <person name="LaButti K."/>
            <person name="Lindquist E.A."/>
            <person name="Lipzen A."/>
            <person name="Lundell T."/>
            <person name="Morin E."/>
            <person name="Murat C."/>
            <person name="Sun H."/>
            <person name="Tunlid A."/>
            <person name="Henrissat B."/>
            <person name="Grigoriev I.V."/>
            <person name="Hibbett D.S."/>
            <person name="Martin F."/>
            <person name="Nordberg H.P."/>
            <person name="Cantor M.N."/>
            <person name="Hua S.X."/>
        </authorList>
    </citation>
    <scope>NUCLEOTIDE SEQUENCE [LARGE SCALE GENOMIC DNA]</scope>
    <source>
        <strain evidence="2 3">MAFF 305830</strain>
    </source>
</reference>
<evidence type="ECO:0000313" key="3">
    <source>
        <dbReference type="Proteomes" id="UP000054097"/>
    </source>
</evidence>
<organism evidence="2 3">
    <name type="scientific">Serendipita vermifera MAFF 305830</name>
    <dbReference type="NCBI Taxonomy" id="933852"/>
    <lineage>
        <taxon>Eukaryota</taxon>
        <taxon>Fungi</taxon>
        <taxon>Dikarya</taxon>
        <taxon>Basidiomycota</taxon>
        <taxon>Agaricomycotina</taxon>
        <taxon>Agaricomycetes</taxon>
        <taxon>Sebacinales</taxon>
        <taxon>Serendipitaceae</taxon>
        <taxon>Serendipita</taxon>
    </lineage>
</organism>
<protein>
    <submittedName>
        <fullName evidence="2">Uncharacterized protein</fullName>
    </submittedName>
</protein>
<sequence>MEACCATYCTVFLDICAGICTDFASIRHPCTETLCRPCAPSDEDPSSGETAPLLSQPTAGSAAGHPALAGTAGGPTRVVDSQPSETSMKIPP</sequence>
<feature type="region of interest" description="Disordered" evidence="1">
    <location>
        <begin position="39"/>
        <end position="92"/>
    </location>
</feature>
<dbReference type="HOGENOM" id="CLU_2638974_0_0_1"/>
<name>A0A0C2WMK8_SERVB</name>
<proteinExistence type="predicted"/>
<keyword evidence="3" id="KW-1185">Reference proteome</keyword>
<gene>
    <name evidence="2" type="ORF">M408DRAFT_329959</name>
</gene>
<feature type="compositionally biased region" description="Polar residues" evidence="1">
    <location>
        <begin position="79"/>
        <end position="92"/>
    </location>
</feature>
<evidence type="ECO:0000256" key="1">
    <source>
        <dbReference type="SAM" id="MobiDB-lite"/>
    </source>
</evidence>
<dbReference type="EMBL" id="KN824298">
    <property type="protein sequence ID" value="KIM27508.1"/>
    <property type="molecule type" value="Genomic_DNA"/>
</dbReference>
<evidence type="ECO:0000313" key="2">
    <source>
        <dbReference type="EMBL" id="KIM27508.1"/>
    </source>
</evidence>
<dbReference type="Proteomes" id="UP000054097">
    <property type="component" value="Unassembled WGS sequence"/>
</dbReference>
<dbReference type="OrthoDB" id="3032222at2759"/>
<dbReference type="AlphaFoldDB" id="A0A0C2WMK8"/>
<feature type="compositionally biased region" description="Polar residues" evidence="1">
    <location>
        <begin position="47"/>
        <end position="59"/>
    </location>
</feature>